<dbReference type="eggNOG" id="COG0236">
    <property type="taxonomic scope" value="Bacteria"/>
</dbReference>
<dbReference type="InterPro" id="IPR036736">
    <property type="entry name" value="ACP-like_sf"/>
</dbReference>
<dbReference type="RefSeq" id="WP_013126228.1">
    <property type="nucleotide sequence ID" value="NC_014158.1"/>
</dbReference>
<dbReference type="EMBL" id="CP001966">
    <property type="protein sequence ID" value="ADG78197.1"/>
    <property type="molecule type" value="Genomic_DNA"/>
</dbReference>
<organism evidence="2 3">
    <name type="scientific">Tsukamurella paurometabola (strain ATCC 8368 / DSM 20162 / CCUG 35730 / CIP 100753 / JCM 10117 / KCTC 9821 / NBRC 16120 / NCIMB 702349 / NCTC 13040)</name>
    <name type="common">Corynebacterium paurometabolum</name>
    <dbReference type="NCBI Taxonomy" id="521096"/>
    <lineage>
        <taxon>Bacteria</taxon>
        <taxon>Bacillati</taxon>
        <taxon>Actinomycetota</taxon>
        <taxon>Actinomycetes</taxon>
        <taxon>Mycobacteriales</taxon>
        <taxon>Tsukamurellaceae</taxon>
        <taxon>Tsukamurella</taxon>
    </lineage>
</organism>
<reference evidence="3" key="1">
    <citation type="submission" date="2010-03" db="EMBL/GenBank/DDBJ databases">
        <title>The complete chromosome of Tsukamurella paurometabola DSM 20162.</title>
        <authorList>
            <consortium name="US DOE Joint Genome Institute (JGI-PGF)"/>
            <person name="Lucas S."/>
            <person name="Copeland A."/>
            <person name="Lapidus A."/>
            <person name="Glavina del Rio T."/>
            <person name="Dalin E."/>
            <person name="Tice H."/>
            <person name="Bruce D."/>
            <person name="Goodwin L."/>
            <person name="Pitluck S."/>
            <person name="Kyrpides N."/>
            <person name="Mavromatis K."/>
            <person name="Ivanova N."/>
            <person name="Mikhailova N."/>
            <person name="Munk A.C."/>
            <person name="Brettin T."/>
            <person name="Detter J.C."/>
            <person name="Tapia R."/>
            <person name="Han C."/>
            <person name="Larimer F."/>
            <person name="Land M."/>
            <person name="Hauser L."/>
            <person name="Markowitz V."/>
            <person name="Cheng J.-F."/>
            <person name="Hugenholtz P."/>
            <person name="Woyke T."/>
            <person name="Wu D."/>
            <person name="Jando M."/>
            <person name="Brambilla E."/>
            <person name="Klenk H.-P."/>
            <person name="Eisen J.A."/>
        </authorList>
    </citation>
    <scope>NUCLEOTIDE SEQUENCE [LARGE SCALE GENOMIC DNA]</scope>
    <source>
        <strain evidence="3">ATCC 8368 / DSM 20162 / CCUG 35730 / CIP 100753 / JCM 10117 / KCTC 9821 / NBRC 16120 / NCIMB 702349 / NCTC 13040</strain>
    </source>
</reference>
<dbReference type="STRING" id="521096.Tpau_1576"/>
<gene>
    <name evidence="2" type="ordered locus">Tpau_1576</name>
</gene>
<dbReference type="NCBIfam" id="NF005480">
    <property type="entry name" value="PRK07081.1"/>
    <property type="match status" value="1"/>
</dbReference>
<protein>
    <submittedName>
        <fullName evidence="2">Phosphopantetheine-binding protein</fullName>
    </submittedName>
</protein>
<dbReference type="HOGENOM" id="CLU_108696_10_0_11"/>
<name>D5UY90_TSUPD</name>
<dbReference type="InterPro" id="IPR009081">
    <property type="entry name" value="PP-bd_ACP"/>
</dbReference>
<evidence type="ECO:0000313" key="2">
    <source>
        <dbReference type="EMBL" id="ADG78197.1"/>
    </source>
</evidence>
<evidence type="ECO:0000313" key="3">
    <source>
        <dbReference type="Proteomes" id="UP000001213"/>
    </source>
</evidence>
<dbReference type="PROSITE" id="PS50075">
    <property type="entry name" value="CARRIER"/>
    <property type="match status" value="1"/>
</dbReference>
<dbReference type="Gene3D" id="1.10.1200.10">
    <property type="entry name" value="ACP-like"/>
    <property type="match status" value="1"/>
</dbReference>
<accession>D5UY90</accession>
<feature type="domain" description="Carrier" evidence="1">
    <location>
        <begin position="1"/>
        <end position="77"/>
    </location>
</feature>
<dbReference type="Proteomes" id="UP000001213">
    <property type="component" value="Chromosome"/>
</dbReference>
<dbReference type="AlphaFoldDB" id="D5UY90"/>
<dbReference type="KEGG" id="tpr:Tpau_1576"/>
<dbReference type="SUPFAM" id="SSF47336">
    <property type="entry name" value="ACP-like"/>
    <property type="match status" value="1"/>
</dbReference>
<reference evidence="2 3" key="2">
    <citation type="journal article" date="2011" name="Stand. Genomic Sci.">
        <title>Complete genome sequence of Tsukamurella paurometabola type strain (no. 33).</title>
        <authorList>
            <person name="Munk A.C."/>
            <person name="Lapidus A."/>
            <person name="Lucas S."/>
            <person name="Nolan M."/>
            <person name="Tice H."/>
            <person name="Cheng J.F."/>
            <person name="Del Rio T.G."/>
            <person name="Goodwin L."/>
            <person name="Pitluck S."/>
            <person name="Liolios K."/>
            <person name="Huntemann M."/>
            <person name="Ivanova N."/>
            <person name="Mavromatis K."/>
            <person name="Mikhailova N."/>
            <person name="Pati A."/>
            <person name="Chen A."/>
            <person name="Palaniappan K."/>
            <person name="Tapia R."/>
            <person name="Han C."/>
            <person name="Land M."/>
            <person name="Hauser L."/>
            <person name="Chang Y.J."/>
            <person name="Jeffries C.D."/>
            <person name="Brettin T."/>
            <person name="Yasawong M."/>
            <person name="Brambilla E.M."/>
            <person name="Rohde M."/>
            <person name="Sikorski J."/>
            <person name="Goker M."/>
            <person name="Detter J.C."/>
            <person name="Woyke T."/>
            <person name="Bristow J."/>
            <person name="Eisen J.A."/>
            <person name="Markowitz V."/>
            <person name="Hugenholtz P."/>
            <person name="Kyrpides N.C."/>
            <person name="Klenk H.P."/>
        </authorList>
    </citation>
    <scope>NUCLEOTIDE SEQUENCE [LARGE SCALE GENOMIC DNA]</scope>
    <source>
        <strain evidence="3">ATCC 8368 / DSM 20162 / CCUG 35730 / CIP 100753 / JCM 10117 / KCTC 9821 / NBRC 16120 / NCIMB 702349 / NCTC 13040</strain>
    </source>
</reference>
<dbReference type="Pfam" id="PF00550">
    <property type="entry name" value="PP-binding"/>
    <property type="match status" value="1"/>
</dbReference>
<evidence type="ECO:0000259" key="1">
    <source>
        <dbReference type="PROSITE" id="PS50075"/>
    </source>
</evidence>
<proteinExistence type="predicted"/>
<sequence length="78" mass="8475">MEQTLRSILDKHGKLAVDAKSIGPDDDLYALGMTSHASVAVMVAIEDEFDIEIPDRLLKKETFGSLGALTEMIDGLRA</sequence>
<keyword evidence="3" id="KW-1185">Reference proteome</keyword>